<dbReference type="GO" id="GO:0005669">
    <property type="term" value="C:transcription factor TFIID complex"/>
    <property type="evidence" value="ECO:0007669"/>
    <property type="project" value="InterPro"/>
</dbReference>
<evidence type="ECO:0000259" key="10">
    <source>
        <dbReference type="Pfam" id="PF05236"/>
    </source>
</evidence>
<evidence type="ECO:0000256" key="6">
    <source>
        <dbReference type="ARBA" id="ARBA00023242"/>
    </source>
</evidence>
<evidence type="ECO:0000256" key="1">
    <source>
        <dbReference type="ARBA" id="ARBA00004123"/>
    </source>
</evidence>
<dbReference type="GO" id="GO:0006352">
    <property type="term" value="P:DNA-templated transcription initiation"/>
    <property type="evidence" value="ECO:0007669"/>
    <property type="project" value="InterPro"/>
</dbReference>
<feature type="compositionally biased region" description="Low complexity" evidence="9">
    <location>
        <begin position="1"/>
        <end position="11"/>
    </location>
</feature>
<feature type="compositionally biased region" description="Low complexity" evidence="9">
    <location>
        <begin position="142"/>
        <end position="163"/>
    </location>
</feature>
<feature type="compositionally biased region" description="Polar residues" evidence="9">
    <location>
        <begin position="84"/>
        <end position="129"/>
    </location>
</feature>
<feature type="compositionally biased region" description="Basic and acidic residues" evidence="9">
    <location>
        <begin position="609"/>
        <end position="626"/>
    </location>
</feature>
<evidence type="ECO:0000313" key="12">
    <source>
        <dbReference type="Proteomes" id="UP000242519"/>
    </source>
</evidence>
<feature type="compositionally biased region" description="Polar residues" evidence="9">
    <location>
        <begin position="18"/>
        <end position="28"/>
    </location>
</feature>
<keyword evidence="12" id="KW-1185">Reference proteome</keyword>
<dbReference type="OrthoDB" id="21060at2759"/>
<feature type="compositionally biased region" description="Basic and acidic residues" evidence="9">
    <location>
        <begin position="517"/>
        <end position="535"/>
    </location>
</feature>
<comment type="subcellular location">
    <subcellularLocation>
        <location evidence="1">Nucleus</location>
    </subcellularLocation>
</comment>
<name>A0A218ZHK4_9HELO</name>
<dbReference type="InParanoid" id="A0A218ZHK4"/>
<sequence length="662" mass="70566">MAQPQQQQYPMPQRPFSPAQNATSSGAPQQFGLPPNKRQRLSPTPTSQPGSPYVASPYGTSPSTPATNTGTSPHFSNVGIPQGVYNTPYSNGLTNPTLTLPQSQSGHQSQLNRQAHFQGSTNFSNSPHTTARPDFANYAAAQSQQQLHPNPHSHPNQQNPQNQYAGSMGPPSKPVEKPKEDLSDPMDILAGTGVDLREEEQYMFATSNKLFNKSFNSNVPGQNHAQPGMSTSGFSFTQFPPGNEASFYGAGPANVAAEKVDTKSQDEFLKEAADKAWAVAARNVGMSRQNELDHPFLNVQVVQAKMGKFARENGLSTNLDANGMGYMKVPDNFTNREVRVQSRMGPEAGFIHTSGSFIPVDAMVVDQVALLSIATKHRLQGLIEGGVKLARGRQTGSHGVLPEEWAEAAVPVNYDSHVAESGLRNGWESAVSPYSIPLDRSLPSATKLPTPVSDSAIPSATPKLTSEVAAALRSSAAQERDQEEARLRKRLARAAGEGGSRAGSIVPGTPGSIAPDSIDKAPTKKEQKKKADAKVNEAATHAAANTTTAQFLGGGRGLFGKKKKTYSWMNPGGAGGAGGSGASTPGRISTQGLPGLPGSAPLNAPPEKLTADGARRLGTWRDDSDKGRHVQIRDWISVLEQDGREKKALQMAYMWLDQSDPK</sequence>
<evidence type="ECO:0000256" key="9">
    <source>
        <dbReference type="SAM" id="MobiDB-lite"/>
    </source>
</evidence>
<keyword evidence="4" id="KW-0805">Transcription regulation</keyword>
<accession>A0A218ZHK4</accession>
<feature type="region of interest" description="Disordered" evidence="9">
    <location>
        <begin position="595"/>
        <end position="626"/>
    </location>
</feature>
<comment type="similarity">
    <text evidence="2">Belongs to the TAF4 family.</text>
</comment>
<evidence type="ECO:0000256" key="8">
    <source>
        <dbReference type="ARBA" id="ARBA00031747"/>
    </source>
</evidence>
<evidence type="ECO:0000256" key="2">
    <source>
        <dbReference type="ARBA" id="ARBA00006178"/>
    </source>
</evidence>
<evidence type="ECO:0000256" key="3">
    <source>
        <dbReference type="ARBA" id="ARBA00017306"/>
    </source>
</evidence>
<evidence type="ECO:0000256" key="4">
    <source>
        <dbReference type="ARBA" id="ARBA00023015"/>
    </source>
</evidence>
<feature type="region of interest" description="Disordered" evidence="9">
    <location>
        <begin position="492"/>
        <end position="541"/>
    </location>
</feature>
<feature type="domain" description="Transcription initiation factor TFIID component TAF4 C-terminal" evidence="10">
    <location>
        <begin position="362"/>
        <end position="647"/>
    </location>
</feature>
<proteinExistence type="inferred from homology"/>
<dbReference type="STRING" id="503106.A0A218ZHK4"/>
<dbReference type="InterPro" id="IPR007900">
    <property type="entry name" value="TAF4_C"/>
</dbReference>
<keyword evidence="6" id="KW-0539">Nucleus</keyword>
<feature type="compositionally biased region" description="Polar residues" evidence="9">
    <location>
        <begin position="41"/>
        <end position="50"/>
    </location>
</feature>
<protein>
    <recommendedName>
        <fullName evidence="3">Transcription initiation factor TFIID subunit 4</fullName>
    </recommendedName>
    <alternativeName>
        <fullName evidence="8">TBP-associated factor 4</fullName>
    </alternativeName>
</protein>
<evidence type="ECO:0000313" key="11">
    <source>
        <dbReference type="EMBL" id="OWP07232.1"/>
    </source>
</evidence>
<evidence type="ECO:0000256" key="7">
    <source>
        <dbReference type="ARBA" id="ARBA00025346"/>
    </source>
</evidence>
<organism evidence="11 12">
    <name type="scientific">Diplocarpon coronariae</name>
    <dbReference type="NCBI Taxonomy" id="2795749"/>
    <lineage>
        <taxon>Eukaryota</taxon>
        <taxon>Fungi</taxon>
        <taxon>Dikarya</taxon>
        <taxon>Ascomycota</taxon>
        <taxon>Pezizomycotina</taxon>
        <taxon>Leotiomycetes</taxon>
        <taxon>Helotiales</taxon>
        <taxon>Drepanopezizaceae</taxon>
        <taxon>Diplocarpon</taxon>
    </lineage>
</organism>
<feature type="region of interest" description="Disordered" evidence="9">
    <location>
        <begin position="1"/>
        <end position="185"/>
    </location>
</feature>
<dbReference type="Pfam" id="PF05236">
    <property type="entry name" value="TAF4"/>
    <property type="match status" value="1"/>
</dbReference>
<evidence type="ECO:0000256" key="5">
    <source>
        <dbReference type="ARBA" id="ARBA00023163"/>
    </source>
</evidence>
<comment type="function">
    <text evidence="7">Functions as a component of the DNA-binding general transcription factor complex TFIID. Binding of TFIID to a promoter (with or without TATA element) is the initial step in pre-initiation complex (PIC) formation. TFIID plays a key role in the regulation of gene expression by RNA polymerase II through different activities such as transcription activator interaction, core promoter recognition and selectivity, TFIIA and TFIIB interaction, chromatin modification (histone acetylation by TAF1), facilitation of DNA opening and initiation of transcription.</text>
</comment>
<comment type="caution">
    <text evidence="11">The sequence shown here is derived from an EMBL/GenBank/DDBJ whole genome shotgun (WGS) entry which is preliminary data.</text>
</comment>
<dbReference type="AlphaFoldDB" id="A0A218ZHK4"/>
<keyword evidence="5" id="KW-0804">Transcription</keyword>
<dbReference type="Proteomes" id="UP000242519">
    <property type="component" value="Unassembled WGS sequence"/>
</dbReference>
<feature type="compositionally biased region" description="Polar residues" evidence="9">
    <location>
        <begin position="58"/>
        <end position="75"/>
    </location>
</feature>
<gene>
    <name evidence="11" type="ORF">B2J93_2005</name>
</gene>
<reference evidence="11 12" key="1">
    <citation type="submission" date="2017-04" db="EMBL/GenBank/DDBJ databases">
        <title>Draft genome sequence of Marssonina coronaria NL1: causal agent of apple blotch.</title>
        <authorList>
            <person name="Cheng Q."/>
        </authorList>
    </citation>
    <scope>NUCLEOTIDE SEQUENCE [LARGE SCALE GENOMIC DNA]</scope>
    <source>
        <strain evidence="11 12">NL1</strain>
    </source>
</reference>
<dbReference type="EMBL" id="MZNU01000019">
    <property type="protein sequence ID" value="OWP07232.1"/>
    <property type="molecule type" value="Genomic_DNA"/>
</dbReference>